<evidence type="ECO:0000313" key="3">
    <source>
        <dbReference type="Proteomes" id="UP000094609"/>
    </source>
</evidence>
<dbReference type="EMBL" id="CP017111">
    <property type="protein sequence ID" value="AOO65317.1"/>
    <property type="molecule type" value="Genomic_DNA"/>
</dbReference>
<dbReference type="AlphaFoldDB" id="A0A1D7TJZ0"/>
<dbReference type="PATRIC" id="fig|1193502.14.peg.1565"/>
<evidence type="ECO:0000313" key="2">
    <source>
        <dbReference type="EMBL" id="AOO65317.1"/>
    </source>
</evidence>
<dbReference type="KEGG" id="shal:SHALO_1542"/>
<keyword evidence="1" id="KW-0472">Membrane</keyword>
<gene>
    <name evidence="2" type="ORF">SHALO_1542</name>
</gene>
<organism evidence="2 3">
    <name type="scientific">Sulfurospirillum halorespirans DSM 13726</name>
    <dbReference type="NCBI Taxonomy" id="1193502"/>
    <lineage>
        <taxon>Bacteria</taxon>
        <taxon>Pseudomonadati</taxon>
        <taxon>Campylobacterota</taxon>
        <taxon>Epsilonproteobacteria</taxon>
        <taxon>Campylobacterales</taxon>
        <taxon>Sulfurospirillaceae</taxon>
        <taxon>Sulfurospirillum</taxon>
    </lineage>
</organism>
<name>A0A1D7TJZ0_9BACT</name>
<evidence type="ECO:0000256" key="1">
    <source>
        <dbReference type="SAM" id="Phobius"/>
    </source>
</evidence>
<feature type="transmembrane region" description="Helical" evidence="1">
    <location>
        <begin position="6"/>
        <end position="25"/>
    </location>
</feature>
<keyword evidence="3" id="KW-1185">Reference proteome</keyword>
<proteinExistence type="predicted"/>
<sequence length="65" mass="7630">MSCFDFPTLALVWPALFIFWILFISSNYHEQREAKEDLMLQSALKEFRRLVAADSHPIQALKEES</sequence>
<accession>A0A1D7TJZ0</accession>
<keyword evidence="1" id="KW-0812">Transmembrane</keyword>
<dbReference type="STRING" id="1193502.SHALO_1542"/>
<dbReference type="Proteomes" id="UP000094609">
    <property type="component" value="Chromosome"/>
</dbReference>
<protein>
    <submittedName>
        <fullName evidence="2">Uncharacterized protein</fullName>
    </submittedName>
</protein>
<keyword evidence="1" id="KW-1133">Transmembrane helix</keyword>
<reference evidence="3" key="1">
    <citation type="submission" date="2016-08" db="EMBL/GenBank/DDBJ databases">
        <title>Complete genome sequence of the organohalide-respiring Epsilonproteobacterium Sulfurospirillum halorespirans.</title>
        <authorList>
            <person name="Goris T."/>
            <person name="Zimmermann J."/>
            <person name="Schenz B."/>
            <person name="Lemos M."/>
            <person name="Hackermueller J."/>
            <person name="Diekert G."/>
        </authorList>
    </citation>
    <scope>NUCLEOTIDE SEQUENCE [LARGE SCALE GENOMIC DNA]</scope>
    <source>
        <strain>DSM 13726</strain>
        <strain evidence="3">PCE-M2</strain>
    </source>
</reference>
<dbReference type="RefSeq" id="WP_025344714.1">
    <property type="nucleotide sequence ID" value="NZ_CP017111.1"/>
</dbReference>